<proteinExistence type="predicted"/>
<dbReference type="AlphaFoldDB" id="A0A075GHM4"/>
<evidence type="ECO:0000313" key="2">
    <source>
        <dbReference type="EMBL" id="AIF03491.1"/>
    </source>
</evidence>
<protein>
    <recommendedName>
        <fullName evidence="1">Protein SirB1 N-terminal domain-containing protein</fullName>
    </recommendedName>
</protein>
<dbReference type="PANTHER" id="PTHR31350">
    <property type="entry name" value="SI:DKEY-261L7.2"/>
    <property type="match status" value="1"/>
</dbReference>
<accession>A0A075GHM4</accession>
<sequence>MTGKKFDPVITEWISFSQNPNHNLIEKCLKLAQILEYPELDISKYIEKINEIGNSLKLKISNIKNSTYLISVLNEHFFDSYGFNGNNEDYYDPGNNFLNVVLDKMTGIPITLSIIYSQVAKKIGLDLKIVGFPGHVVVKYGKEMILDPFFRGRLLTIEDLEEILYRNFGENVEFIPEYLNEATTDQVLIRLLRNLKNAYTQSYAYDKAIRCTNMILGIQPESAEEIRDKGILEERLLHYDDALPLLNKYLELEPDAEDVDFILELIKSVREKSSQS</sequence>
<name>A0A075GHM4_9ARCH</name>
<dbReference type="SUPFAM" id="SSF48452">
    <property type="entry name" value="TPR-like"/>
    <property type="match status" value="1"/>
</dbReference>
<evidence type="ECO:0000259" key="1">
    <source>
        <dbReference type="Pfam" id="PF13369"/>
    </source>
</evidence>
<dbReference type="Gene3D" id="1.25.40.10">
    <property type="entry name" value="Tetratricopeptide repeat domain"/>
    <property type="match status" value="1"/>
</dbReference>
<dbReference type="InterPro" id="IPR032698">
    <property type="entry name" value="SirB1_N"/>
</dbReference>
<dbReference type="EMBL" id="KF900681">
    <property type="protein sequence ID" value="AIF03491.1"/>
    <property type="molecule type" value="Genomic_DNA"/>
</dbReference>
<feature type="domain" description="Protein SirB1 N-terminal" evidence="1">
    <location>
        <begin position="44"/>
        <end position="193"/>
    </location>
</feature>
<reference evidence="2" key="1">
    <citation type="journal article" date="2014" name="Genome Biol. Evol.">
        <title>Pangenome evidence for extensive interdomain horizontal transfer affecting lineage core and shell genes in uncultured planktonic thaumarchaeota and euryarchaeota.</title>
        <authorList>
            <person name="Deschamps P."/>
            <person name="Zivanovic Y."/>
            <person name="Moreira D."/>
            <person name="Rodriguez-Valera F."/>
            <person name="Lopez-Garcia P."/>
        </authorList>
    </citation>
    <scope>NUCLEOTIDE SEQUENCE</scope>
</reference>
<dbReference type="Pfam" id="PF13369">
    <property type="entry name" value="Transglut_core2"/>
    <property type="match status" value="1"/>
</dbReference>
<dbReference type="PANTHER" id="PTHR31350:SF21">
    <property type="entry name" value="F-BOX ONLY PROTEIN 21"/>
    <property type="match status" value="1"/>
</dbReference>
<dbReference type="Pfam" id="PF13371">
    <property type="entry name" value="TPR_9"/>
    <property type="match status" value="1"/>
</dbReference>
<organism evidence="2">
    <name type="scientific">uncultured marine thaumarchaeote KM3_167_H09</name>
    <dbReference type="NCBI Taxonomy" id="1456036"/>
    <lineage>
        <taxon>Archaea</taxon>
        <taxon>Nitrososphaerota</taxon>
        <taxon>environmental samples</taxon>
    </lineage>
</organism>
<dbReference type="InterPro" id="IPR011990">
    <property type="entry name" value="TPR-like_helical_dom_sf"/>
</dbReference>